<dbReference type="Proteomes" id="UP000799755">
    <property type="component" value="Unassembled WGS sequence"/>
</dbReference>
<proteinExistence type="predicted"/>
<accession>A0ACB6R320</accession>
<keyword evidence="2" id="KW-1185">Reference proteome</keyword>
<gene>
    <name evidence="1" type="ORF">BDR25DRAFT_312634</name>
</gene>
<sequence>MDKEHEEAGTFDVKSKLAMLLGSGKEMITSTSMGDVGKLLIAAVKTPSVESPRVLKVHSFIMTPKKILSRFEKQKRSTLDVSYTNLVQLKQLEKQAWETQNPLAAVYTLRRICSKGGTFYQAMEKAKVSDPQIETRKE</sequence>
<evidence type="ECO:0000313" key="2">
    <source>
        <dbReference type="Proteomes" id="UP000799755"/>
    </source>
</evidence>
<name>A0ACB6R320_9PLEO</name>
<dbReference type="EMBL" id="MU003501">
    <property type="protein sequence ID" value="KAF2472717.1"/>
    <property type="molecule type" value="Genomic_DNA"/>
</dbReference>
<comment type="caution">
    <text evidence="1">The sequence shown here is derived from an EMBL/GenBank/DDBJ whole genome shotgun (WGS) entry which is preliminary data.</text>
</comment>
<organism evidence="1 2">
    <name type="scientific">Lindgomyces ingoldianus</name>
    <dbReference type="NCBI Taxonomy" id="673940"/>
    <lineage>
        <taxon>Eukaryota</taxon>
        <taxon>Fungi</taxon>
        <taxon>Dikarya</taxon>
        <taxon>Ascomycota</taxon>
        <taxon>Pezizomycotina</taxon>
        <taxon>Dothideomycetes</taxon>
        <taxon>Pleosporomycetidae</taxon>
        <taxon>Pleosporales</taxon>
        <taxon>Lindgomycetaceae</taxon>
        <taxon>Lindgomyces</taxon>
    </lineage>
</organism>
<evidence type="ECO:0000313" key="1">
    <source>
        <dbReference type="EMBL" id="KAF2472717.1"/>
    </source>
</evidence>
<reference evidence="1" key="1">
    <citation type="journal article" date="2020" name="Stud. Mycol.">
        <title>101 Dothideomycetes genomes: a test case for predicting lifestyles and emergence of pathogens.</title>
        <authorList>
            <person name="Haridas S."/>
            <person name="Albert R."/>
            <person name="Binder M."/>
            <person name="Bloem J."/>
            <person name="Labutti K."/>
            <person name="Salamov A."/>
            <person name="Andreopoulos B."/>
            <person name="Baker S."/>
            <person name="Barry K."/>
            <person name="Bills G."/>
            <person name="Bluhm B."/>
            <person name="Cannon C."/>
            <person name="Castanera R."/>
            <person name="Culley D."/>
            <person name="Daum C."/>
            <person name="Ezra D."/>
            <person name="Gonzalez J."/>
            <person name="Henrissat B."/>
            <person name="Kuo A."/>
            <person name="Liang C."/>
            <person name="Lipzen A."/>
            <person name="Lutzoni F."/>
            <person name="Magnuson J."/>
            <person name="Mondo S."/>
            <person name="Nolan M."/>
            <person name="Ohm R."/>
            <person name="Pangilinan J."/>
            <person name="Park H.-J."/>
            <person name="Ramirez L."/>
            <person name="Alfaro M."/>
            <person name="Sun H."/>
            <person name="Tritt A."/>
            <person name="Yoshinaga Y."/>
            <person name="Zwiers L.-H."/>
            <person name="Turgeon B."/>
            <person name="Goodwin S."/>
            <person name="Spatafora J."/>
            <person name="Crous P."/>
            <person name="Grigoriev I."/>
        </authorList>
    </citation>
    <scope>NUCLEOTIDE SEQUENCE</scope>
    <source>
        <strain evidence="1">ATCC 200398</strain>
    </source>
</reference>
<protein>
    <submittedName>
        <fullName evidence="1">Uncharacterized protein</fullName>
    </submittedName>
</protein>